<feature type="domain" description="PDZ" evidence="3">
    <location>
        <begin position="276"/>
        <end position="384"/>
    </location>
</feature>
<dbReference type="PROSITE" id="PS51257">
    <property type="entry name" value="PROKAR_LIPOPROTEIN"/>
    <property type="match status" value="1"/>
</dbReference>
<dbReference type="PROSITE" id="PS50106">
    <property type="entry name" value="PDZ"/>
    <property type="match status" value="1"/>
</dbReference>
<evidence type="ECO:0000259" key="3">
    <source>
        <dbReference type="PROSITE" id="PS50106"/>
    </source>
</evidence>
<dbReference type="CDD" id="cd06779">
    <property type="entry name" value="cpPDZ_Deg_HtrA-like"/>
    <property type="match status" value="1"/>
</dbReference>
<reference evidence="4 5" key="1">
    <citation type="submission" date="2023-07" db="EMBL/GenBank/DDBJ databases">
        <title>Novel species of Thermanaerothrix with wide hydrolytic capabilities.</title>
        <authorList>
            <person name="Zayulina K.S."/>
            <person name="Podosokorskaya O.A."/>
            <person name="Elcheninov A.G."/>
        </authorList>
    </citation>
    <scope>NUCLEOTIDE SEQUENCE [LARGE SCALE GENOMIC DNA]</scope>
    <source>
        <strain evidence="4 5">4228-RoL</strain>
    </source>
</reference>
<dbReference type="Proteomes" id="UP001254165">
    <property type="component" value="Unassembled WGS sequence"/>
</dbReference>
<dbReference type="PRINTS" id="PR00834">
    <property type="entry name" value="PROTEASES2C"/>
</dbReference>
<dbReference type="PANTHER" id="PTHR43343">
    <property type="entry name" value="PEPTIDASE S12"/>
    <property type="match status" value="1"/>
</dbReference>
<evidence type="ECO:0000313" key="4">
    <source>
        <dbReference type="EMBL" id="MDT8897991.1"/>
    </source>
</evidence>
<dbReference type="RefSeq" id="WP_315624638.1">
    <property type="nucleotide sequence ID" value="NZ_JAUHMF010000001.1"/>
</dbReference>
<keyword evidence="2" id="KW-0378">Hydrolase</keyword>
<name>A0ABU3NMB0_9CHLR</name>
<dbReference type="InterPro" id="IPR009003">
    <property type="entry name" value="Peptidase_S1_PA"/>
</dbReference>
<dbReference type="InterPro" id="IPR001940">
    <property type="entry name" value="Peptidase_S1C"/>
</dbReference>
<dbReference type="Gene3D" id="2.30.42.10">
    <property type="match status" value="1"/>
</dbReference>
<dbReference type="Pfam" id="PF13365">
    <property type="entry name" value="Trypsin_2"/>
    <property type="match status" value="1"/>
</dbReference>
<keyword evidence="1" id="KW-0645">Protease</keyword>
<evidence type="ECO:0000256" key="1">
    <source>
        <dbReference type="ARBA" id="ARBA00022670"/>
    </source>
</evidence>
<dbReference type="EMBL" id="JAUHMF010000001">
    <property type="protein sequence ID" value="MDT8897991.1"/>
    <property type="molecule type" value="Genomic_DNA"/>
</dbReference>
<dbReference type="SUPFAM" id="SSF50156">
    <property type="entry name" value="PDZ domain-like"/>
    <property type="match status" value="1"/>
</dbReference>
<dbReference type="SMART" id="SM00228">
    <property type="entry name" value="PDZ"/>
    <property type="match status" value="1"/>
</dbReference>
<dbReference type="InterPro" id="IPR036034">
    <property type="entry name" value="PDZ_sf"/>
</dbReference>
<gene>
    <name evidence="4" type="ORF">QYE77_06890</name>
</gene>
<evidence type="ECO:0000313" key="5">
    <source>
        <dbReference type="Proteomes" id="UP001254165"/>
    </source>
</evidence>
<dbReference type="InterPro" id="IPR051201">
    <property type="entry name" value="Chloro_Bact_Ser_Proteases"/>
</dbReference>
<accession>A0ABU3NMB0</accession>
<dbReference type="PANTHER" id="PTHR43343:SF3">
    <property type="entry name" value="PROTEASE DO-LIKE 8, CHLOROPLASTIC"/>
    <property type="match status" value="1"/>
</dbReference>
<evidence type="ECO:0000256" key="2">
    <source>
        <dbReference type="ARBA" id="ARBA00022801"/>
    </source>
</evidence>
<dbReference type="Gene3D" id="2.40.10.120">
    <property type="match status" value="1"/>
</dbReference>
<protein>
    <submittedName>
        <fullName evidence="4">Trypsin-like peptidase domain-containing protein</fullName>
    </submittedName>
</protein>
<organism evidence="4 5">
    <name type="scientific">Thermanaerothrix solaris</name>
    <dbReference type="NCBI Taxonomy" id="3058434"/>
    <lineage>
        <taxon>Bacteria</taxon>
        <taxon>Bacillati</taxon>
        <taxon>Chloroflexota</taxon>
        <taxon>Anaerolineae</taxon>
        <taxon>Anaerolineales</taxon>
        <taxon>Anaerolineaceae</taxon>
        <taxon>Thermanaerothrix</taxon>
    </lineage>
</organism>
<sequence length="397" mass="41657">MKKRFGWIGMLGVLILVTLACRLTPTLPELSREPTATSAGVQQATLPPTGPVATPTLMTEASLSFAERDALLANLYERVAPGVVFIATTTDGEIESLGSGFVYDREGHIVTNYHVVEGASGLEVFFPSGLKVRAKVIGQDLDSDLAVIKVDVPADALVPLPLGDSDQVRVGQTAIAIGNPFGLTGTMTVGIVSAKGRTLESLRQAESGTFFSAGDVIQTDASINPGNSGGPLLNLAGEVIGVNRAIRTTGTTITGEPVNSGIGFAVSSNIVRRVVPVLITQGRYDYPYLGISSREMLTLEQIEALGLPRQTGAYIVSVTPGSPADRAGLRGGSQPTRFAGLPAGGDLIIAIDGQPVQTFSDMLSYLMKNKSPGDTVVLTIIRDRQEKEVSVTLGKRP</sequence>
<proteinExistence type="predicted"/>
<dbReference type="InterPro" id="IPR001478">
    <property type="entry name" value="PDZ"/>
</dbReference>
<dbReference type="Pfam" id="PF13180">
    <property type="entry name" value="PDZ_2"/>
    <property type="match status" value="1"/>
</dbReference>
<keyword evidence="5" id="KW-1185">Reference proteome</keyword>
<dbReference type="SUPFAM" id="SSF50494">
    <property type="entry name" value="Trypsin-like serine proteases"/>
    <property type="match status" value="1"/>
</dbReference>
<comment type="caution">
    <text evidence="4">The sequence shown here is derived from an EMBL/GenBank/DDBJ whole genome shotgun (WGS) entry which is preliminary data.</text>
</comment>